<evidence type="ECO:0000256" key="1">
    <source>
        <dbReference type="ARBA" id="ARBA00022737"/>
    </source>
</evidence>
<protein>
    <recommendedName>
        <fullName evidence="7">TPR-like protein</fullName>
    </recommendedName>
</protein>
<dbReference type="GO" id="GO:0016593">
    <property type="term" value="C:Cdc73/Paf1 complex"/>
    <property type="evidence" value="ECO:0007669"/>
    <property type="project" value="TreeGrafter"/>
</dbReference>
<dbReference type="InterPro" id="IPR031101">
    <property type="entry name" value="Ctr9"/>
</dbReference>
<reference evidence="5 6" key="1">
    <citation type="submission" date="2019-07" db="EMBL/GenBank/DDBJ databases">
        <title>Finished genome of Venturia effusa.</title>
        <authorList>
            <person name="Young C.A."/>
            <person name="Cox M.P."/>
            <person name="Ganley A.R.D."/>
            <person name="David W.J."/>
        </authorList>
    </citation>
    <scope>NUCLEOTIDE SEQUENCE [LARGE SCALE GENOMIC DNA]</scope>
    <source>
        <strain evidence="6">albino</strain>
    </source>
</reference>
<dbReference type="SUPFAM" id="SSF48452">
    <property type="entry name" value="TPR-like"/>
    <property type="match status" value="2"/>
</dbReference>
<feature type="compositionally biased region" description="Acidic residues" evidence="4">
    <location>
        <begin position="1202"/>
        <end position="1214"/>
    </location>
</feature>
<organism evidence="5 6">
    <name type="scientific">Venturia effusa</name>
    <dbReference type="NCBI Taxonomy" id="50376"/>
    <lineage>
        <taxon>Eukaryota</taxon>
        <taxon>Fungi</taxon>
        <taxon>Dikarya</taxon>
        <taxon>Ascomycota</taxon>
        <taxon>Pezizomycotina</taxon>
        <taxon>Dothideomycetes</taxon>
        <taxon>Pleosporomycetidae</taxon>
        <taxon>Venturiales</taxon>
        <taxon>Venturiaceae</taxon>
        <taxon>Venturia</taxon>
    </lineage>
</organism>
<feature type="compositionally biased region" description="Basic residues" evidence="4">
    <location>
        <begin position="1131"/>
        <end position="1140"/>
    </location>
</feature>
<feature type="repeat" description="TPR" evidence="3">
    <location>
        <begin position="838"/>
        <end position="871"/>
    </location>
</feature>
<dbReference type="GO" id="GO:0006355">
    <property type="term" value="P:regulation of DNA-templated transcription"/>
    <property type="evidence" value="ECO:0007669"/>
    <property type="project" value="InterPro"/>
</dbReference>
<evidence type="ECO:0000256" key="3">
    <source>
        <dbReference type="PROSITE-ProRule" id="PRU00339"/>
    </source>
</evidence>
<sequence length="1224" mass="138697">MASQSLNGLNGHQDDGKRWSYIPPAIDIPLGEGEEVEVNLSELLEDPTELCTLLENEGVAKGYWEITAMAYAKENKMDHAIDILKKGLGAFASNQQDKLSIFSALCWMCLYNCRHAPRIPEDSDLIQQSAFYVSNAQLEETKALPEKLQTKDYWLAQAAVHLNSAARISPSYPPIFLARGVYNLLKSSLVHPDERHVQLIEALKAFDNTLRASHGKNMLALMGRARILYSMGKWGDAHHCFQEVLRRAPDMIDPDPRIGMGCCLWQLGHREDAKSAWERALELNSESKQALLLLGQYYLSASSKLNITDPEFVSTYTKAIKEHLQFAVKLDKNYPLALASLAPYFAQHGKAEHVTRMGRKVIERADVSAVASEGWFQLARLAHSQGEHTRAFEYYARADQARGGDGRGGDDAGHLPSKFGMAQIKVLQDDFVDAKFRLEKLHNLIRSTETMSLLGVLYADEYFSTPETNANTRDDERLQAWKKAILLLEGVRATWKDGKKNTTTNSDVLLTLARLYETDAPDKSLQCLQQAEEEELAKMPELRRARTELDQMPVEDLDEKDKLIAATKKTAFLEAKEAASREVESLRLSLRENLPPQALNNIGCLHFQAERYGAARDNFQTALNACVRIASRETDDDTDALVSTISYNLARCYEAEGMNEEAKKVYEGLLERHAGYIDASARLAYIALRENPRGEGVKAMSNVFHSAEDNLEIRGLYGWYLNKTRKPARHAAFAEDNEQRHLKHTLRDFNKHDHYSLTAMGNLHLIYAREMPRQSDYDKQKRRKMYEKAVEFFTKALELDSRNAYAVQGLAIAVVEDKKEMSQGIQLLSQVREVLKDPSVYINLGHAFCELKQYSRAIENYESALVKDRINDVNTLVCLGRTWLLRAKQERSLQGMKTSLDYSQRALDLEPEILHFKFNLAYVRIQIAQLIYTLKTHERSAEDVQTALEGLDAAVTALTEIAKSPNPPFPRADIEQRAVMCRTSVHKQLERALGEQKDYEKRNADRLAQAKGVREAEIRKREDAKRAAEEREAAEKARILNERLEMQRRDREIAEKRAAEERLREEEQMTTDDETGERKKRVKKKGGSKRKKRDADSDTEDGIADGYGSERRRSRGRSVGITGDESESVPKQKKKRKLERKNKAAEKEKDKSSKFKSAEFVQESDEEEEGNAPVATNGDTNGGALSEPEEEIVRPRKKKVIDDDDEEESGDVEMAEATIVGNEE</sequence>
<dbReference type="AlphaFoldDB" id="A0A517L4N7"/>
<feature type="compositionally biased region" description="Basic and acidic residues" evidence="4">
    <location>
        <begin position="1012"/>
        <end position="1033"/>
    </location>
</feature>
<name>A0A517L4N7_9PEZI</name>
<dbReference type="PANTHER" id="PTHR14027:SF2">
    <property type="entry name" value="RNA POLYMERASE-ASSOCIATED PROTEIN CTR9 HOMOLOG"/>
    <property type="match status" value="1"/>
</dbReference>
<gene>
    <name evidence="5" type="ORF">FKW77_010561</name>
</gene>
<feature type="region of interest" description="Disordered" evidence="4">
    <location>
        <begin position="993"/>
        <end position="1033"/>
    </location>
</feature>
<dbReference type="Gene3D" id="1.25.40.10">
    <property type="entry name" value="Tetratricopeptide repeat domain"/>
    <property type="match status" value="4"/>
</dbReference>
<dbReference type="Proteomes" id="UP000316270">
    <property type="component" value="Chromosome 4"/>
</dbReference>
<dbReference type="Pfam" id="PF13432">
    <property type="entry name" value="TPR_16"/>
    <property type="match status" value="1"/>
</dbReference>
<keyword evidence="2 3" id="KW-0802">TPR repeat</keyword>
<feature type="region of interest" description="Disordered" evidence="4">
    <location>
        <begin position="1060"/>
        <end position="1224"/>
    </location>
</feature>
<dbReference type="PROSITE" id="PS50005">
    <property type="entry name" value="TPR"/>
    <property type="match status" value="1"/>
</dbReference>
<accession>A0A517L4N7</accession>
<dbReference type="SMART" id="SM00028">
    <property type="entry name" value="TPR"/>
    <property type="match status" value="9"/>
</dbReference>
<dbReference type="OrthoDB" id="343875at2759"/>
<dbReference type="InterPro" id="IPR019734">
    <property type="entry name" value="TPR_rpt"/>
</dbReference>
<dbReference type="InterPro" id="IPR011990">
    <property type="entry name" value="TPR-like_helical_dom_sf"/>
</dbReference>
<proteinExistence type="predicted"/>
<dbReference type="Pfam" id="PF13174">
    <property type="entry name" value="TPR_6"/>
    <property type="match status" value="1"/>
</dbReference>
<evidence type="ECO:0000313" key="6">
    <source>
        <dbReference type="Proteomes" id="UP000316270"/>
    </source>
</evidence>
<evidence type="ECO:0000256" key="2">
    <source>
        <dbReference type="ARBA" id="ARBA00022803"/>
    </source>
</evidence>
<evidence type="ECO:0000256" key="4">
    <source>
        <dbReference type="SAM" id="MobiDB-lite"/>
    </source>
</evidence>
<dbReference type="GO" id="GO:0000993">
    <property type="term" value="F:RNA polymerase II complex binding"/>
    <property type="evidence" value="ECO:0007669"/>
    <property type="project" value="TreeGrafter"/>
</dbReference>
<dbReference type="EMBL" id="CP042188">
    <property type="protein sequence ID" value="QDS70581.1"/>
    <property type="molecule type" value="Genomic_DNA"/>
</dbReference>
<evidence type="ECO:0000313" key="5">
    <source>
        <dbReference type="EMBL" id="QDS70581.1"/>
    </source>
</evidence>
<feature type="compositionally biased region" description="Basic residues" evidence="4">
    <location>
        <begin position="1078"/>
        <end position="1092"/>
    </location>
</feature>
<keyword evidence="6" id="KW-1185">Reference proteome</keyword>
<dbReference type="PANTHER" id="PTHR14027">
    <property type="entry name" value="RNA POLYMERASE-ASSOCIATED PROTEIN CTR9"/>
    <property type="match status" value="1"/>
</dbReference>
<dbReference type="STRING" id="50376.A0A517L4N7"/>
<feature type="compositionally biased region" description="Basic and acidic residues" evidence="4">
    <location>
        <begin position="993"/>
        <end position="1005"/>
    </location>
</feature>
<keyword evidence="1" id="KW-0677">Repeat</keyword>
<feature type="compositionally biased region" description="Basic and acidic residues" evidence="4">
    <location>
        <begin position="1141"/>
        <end position="1157"/>
    </location>
</feature>
<dbReference type="GO" id="GO:0006368">
    <property type="term" value="P:transcription elongation by RNA polymerase II"/>
    <property type="evidence" value="ECO:0007669"/>
    <property type="project" value="TreeGrafter"/>
</dbReference>
<evidence type="ECO:0008006" key="7">
    <source>
        <dbReference type="Google" id="ProtNLM"/>
    </source>
</evidence>